<dbReference type="RefSeq" id="WP_268943256.1">
    <property type="nucleotide sequence ID" value="NZ_JAPTYD010000030.1"/>
</dbReference>
<keyword evidence="3" id="KW-1185">Reference proteome</keyword>
<organism evidence="2 3">
    <name type="scientific">Paracoccus benzoatiresistens</name>
    <dbReference type="NCBI Taxonomy" id="2997341"/>
    <lineage>
        <taxon>Bacteria</taxon>
        <taxon>Pseudomonadati</taxon>
        <taxon>Pseudomonadota</taxon>
        <taxon>Alphaproteobacteria</taxon>
        <taxon>Rhodobacterales</taxon>
        <taxon>Paracoccaceae</taxon>
        <taxon>Paracoccus</taxon>
    </lineage>
</organism>
<evidence type="ECO:0000256" key="1">
    <source>
        <dbReference type="SAM" id="MobiDB-lite"/>
    </source>
</evidence>
<dbReference type="EMBL" id="JAPTYD010000030">
    <property type="protein sequence ID" value="MCZ0963187.1"/>
    <property type="molecule type" value="Genomic_DNA"/>
</dbReference>
<protein>
    <submittedName>
        <fullName evidence="2">DUF2934 domain-containing protein</fullName>
    </submittedName>
</protein>
<accession>A0ABT4J7S7</accession>
<reference evidence="2" key="1">
    <citation type="submission" date="2022-12" db="EMBL/GenBank/DDBJ databases">
        <title>Paracoccus sp. EF6 isolated from a lake water.</title>
        <authorList>
            <person name="Liu H."/>
        </authorList>
    </citation>
    <scope>NUCLEOTIDE SEQUENCE</scope>
    <source>
        <strain evidence="2">EF6</strain>
    </source>
</reference>
<evidence type="ECO:0000313" key="3">
    <source>
        <dbReference type="Proteomes" id="UP001149822"/>
    </source>
</evidence>
<proteinExistence type="predicted"/>
<name>A0ABT4J7S7_9RHOB</name>
<evidence type="ECO:0000313" key="2">
    <source>
        <dbReference type="EMBL" id="MCZ0963187.1"/>
    </source>
</evidence>
<dbReference type="InterPro" id="IPR021327">
    <property type="entry name" value="DUF2934"/>
</dbReference>
<feature type="compositionally biased region" description="Basic and acidic residues" evidence="1">
    <location>
        <begin position="17"/>
        <end position="36"/>
    </location>
</feature>
<sequence>MEDDERIRHRAYQIWETEGRPEGRAAQHWAQARDELGISGAPDDGAFPERQEDGSLSEVPADFVPEDSGPADGRIIEAGQGGTAGGPDEAEEALASGVPDAREGR</sequence>
<dbReference type="Pfam" id="PF11154">
    <property type="entry name" value="DUF2934"/>
    <property type="match status" value="1"/>
</dbReference>
<dbReference type="Proteomes" id="UP001149822">
    <property type="component" value="Unassembled WGS sequence"/>
</dbReference>
<gene>
    <name evidence="2" type="ORF">OU682_16340</name>
</gene>
<comment type="caution">
    <text evidence="2">The sequence shown here is derived from an EMBL/GenBank/DDBJ whole genome shotgun (WGS) entry which is preliminary data.</text>
</comment>
<feature type="region of interest" description="Disordered" evidence="1">
    <location>
        <begin position="17"/>
        <end position="105"/>
    </location>
</feature>